<dbReference type="PROSITE" id="PS51257">
    <property type="entry name" value="PROKAR_LIPOPROTEIN"/>
    <property type="match status" value="1"/>
</dbReference>
<dbReference type="InterPro" id="IPR003374">
    <property type="entry name" value="ApbE-like_sf"/>
</dbReference>
<keyword evidence="13" id="KW-0472">Membrane</keyword>
<dbReference type="Proteomes" id="UP001168167">
    <property type="component" value="Unassembled WGS sequence"/>
</dbReference>
<keyword evidence="15" id="KW-1185">Reference proteome</keyword>
<dbReference type="GO" id="GO:0016740">
    <property type="term" value="F:transferase activity"/>
    <property type="evidence" value="ECO:0007669"/>
    <property type="project" value="UniProtKB-KW"/>
</dbReference>
<evidence type="ECO:0000256" key="5">
    <source>
        <dbReference type="ARBA" id="ARBA00022630"/>
    </source>
</evidence>
<organism evidence="14 15">
    <name type="scientific">Candidatus Doriopsillibacter californiensis</name>
    <dbReference type="NCBI Taxonomy" id="2970740"/>
    <lineage>
        <taxon>Bacteria</taxon>
        <taxon>Pseudomonadati</taxon>
        <taxon>Pseudomonadota</taxon>
        <taxon>Gammaproteobacteria</taxon>
        <taxon>Candidatus Tethybacterales</taxon>
        <taxon>Candidatus Persebacteraceae</taxon>
        <taxon>Candidatus Doriopsillibacter</taxon>
    </lineage>
</organism>
<reference evidence="14" key="1">
    <citation type="submission" date="2022-08" db="EMBL/GenBank/DDBJ databases">
        <authorList>
            <person name="Dzunkova M."/>
            <person name="La Clair J."/>
            <person name="Tyml T."/>
            <person name="Doud D."/>
            <person name="Schulz F."/>
            <person name="Piquer S."/>
            <person name="Porcel Sanchis D."/>
            <person name="Osborn A."/>
            <person name="Robinson D."/>
            <person name="Louie K.B."/>
            <person name="Bowen B.P."/>
            <person name="Bowers R."/>
            <person name="Lee J."/>
            <person name="Arnau Llombart V."/>
            <person name="Diaz Villanueva W."/>
            <person name="Gosliner T."/>
            <person name="Northen T."/>
            <person name="Cheng J.-F."/>
            <person name="Burkart M.D."/>
            <person name="Woyke T."/>
        </authorList>
    </citation>
    <scope>NUCLEOTIDE SEQUENCE</scope>
    <source>
        <strain evidence="14">Df01</strain>
    </source>
</reference>
<keyword evidence="5 12" id="KW-0285">Flavoprotein</keyword>
<dbReference type="PANTHER" id="PTHR30040:SF2">
    <property type="entry name" value="FAD:PROTEIN FMN TRANSFERASE"/>
    <property type="match status" value="1"/>
</dbReference>
<comment type="caution">
    <text evidence="14">The sequence shown here is derived from an EMBL/GenBank/DDBJ whole genome shotgun (WGS) entry which is preliminary data.</text>
</comment>
<accession>A0ABT7QJR1</accession>
<dbReference type="Pfam" id="PF02424">
    <property type="entry name" value="ApbE"/>
    <property type="match status" value="1"/>
</dbReference>
<sequence length="334" mass="35946">MRCWCRLSLVIVLLLAGCAGPPSVVRETEIFGTRVKITVNGLPEARAAAVIAEVFTYFGSIHRRFHAWREGELLAVNRAIATQNLPFTLSEPMAVMLVQAADYSERSSGLFNPAAGRLFALWGFHSDKPPTAPPPPSSVKQYLANAPSMAAVNIQAQQLRIAHPLTQFDFGALAKGVALDAARDMLHHHGVRDALINIGGNILAMGANNGRPWRVRIQPATDAGAVGTINLADGEAIATSGGGERFFIHDGRRYHHVIDPRSGMPAKRNRVATVISAHQQHAGAISDAAATALLIANDEEAAVLLRRFKIKAALRVSADNQLLPTAMMQMRLAL</sequence>
<gene>
    <name evidence="14" type="ORF">NQX30_00910</name>
</gene>
<keyword evidence="13" id="KW-0997">Cell inner membrane</keyword>
<name>A0ABT7QJR1_9GAMM</name>
<evidence type="ECO:0000256" key="1">
    <source>
        <dbReference type="ARBA" id="ARBA00001946"/>
    </source>
</evidence>
<evidence type="ECO:0000256" key="10">
    <source>
        <dbReference type="ARBA" id="ARBA00031306"/>
    </source>
</evidence>
<dbReference type="EC" id="2.7.1.180" evidence="3 12"/>
<evidence type="ECO:0000256" key="8">
    <source>
        <dbReference type="ARBA" id="ARBA00022827"/>
    </source>
</evidence>
<keyword evidence="8 12" id="KW-0274">FAD</keyword>
<dbReference type="PANTHER" id="PTHR30040">
    <property type="entry name" value="THIAMINE BIOSYNTHESIS LIPOPROTEIN APBE"/>
    <property type="match status" value="1"/>
</dbReference>
<comment type="catalytic activity">
    <reaction evidence="11 12 13">
        <text>L-threonyl-[protein] + FAD = FMN-L-threonyl-[protein] + AMP + H(+)</text>
        <dbReference type="Rhea" id="RHEA:36847"/>
        <dbReference type="Rhea" id="RHEA-COMP:11060"/>
        <dbReference type="Rhea" id="RHEA-COMP:11061"/>
        <dbReference type="ChEBI" id="CHEBI:15378"/>
        <dbReference type="ChEBI" id="CHEBI:30013"/>
        <dbReference type="ChEBI" id="CHEBI:57692"/>
        <dbReference type="ChEBI" id="CHEBI:74257"/>
        <dbReference type="ChEBI" id="CHEBI:456215"/>
        <dbReference type="EC" id="2.7.1.180"/>
    </reaction>
</comment>
<feature type="signal peptide" evidence="13">
    <location>
        <begin position="1"/>
        <end position="24"/>
    </location>
</feature>
<evidence type="ECO:0000256" key="11">
    <source>
        <dbReference type="ARBA" id="ARBA00048540"/>
    </source>
</evidence>
<comment type="subcellular location">
    <subcellularLocation>
        <location evidence="13">Cell inner membrane</location>
        <topology evidence="13">Lipid-anchor</topology>
        <orientation evidence="13">Periplasmic side</orientation>
    </subcellularLocation>
</comment>
<keyword evidence="13" id="KW-0449">Lipoprotein</keyword>
<keyword evidence="6 12" id="KW-0808">Transferase</keyword>
<evidence type="ECO:0000256" key="6">
    <source>
        <dbReference type="ARBA" id="ARBA00022679"/>
    </source>
</evidence>
<dbReference type="PIRSF" id="PIRSF006268">
    <property type="entry name" value="ApbE"/>
    <property type="match status" value="1"/>
</dbReference>
<dbReference type="InterPro" id="IPR024932">
    <property type="entry name" value="ApbE"/>
</dbReference>
<evidence type="ECO:0000313" key="15">
    <source>
        <dbReference type="Proteomes" id="UP001168167"/>
    </source>
</evidence>
<comment type="cofactor">
    <cofactor evidence="1 13">
        <name>Mg(2+)</name>
        <dbReference type="ChEBI" id="CHEBI:18420"/>
    </cofactor>
</comment>
<evidence type="ECO:0000256" key="3">
    <source>
        <dbReference type="ARBA" id="ARBA00011955"/>
    </source>
</evidence>
<keyword evidence="13" id="KW-0732">Signal</keyword>
<keyword evidence="13" id="KW-1003">Cell membrane</keyword>
<dbReference type="SUPFAM" id="SSF143631">
    <property type="entry name" value="ApbE-like"/>
    <property type="match status" value="1"/>
</dbReference>
<evidence type="ECO:0000256" key="12">
    <source>
        <dbReference type="PIRNR" id="PIRNR006268"/>
    </source>
</evidence>
<comment type="similarity">
    <text evidence="2 12 13">Belongs to the ApbE family.</text>
</comment>
<protein>
    <recommendedName>
        <fullName evidence="4 12">FAD:protein FMN transferase</fullName>
        <ecNumber evidence="3 12">2.7.1.180</ecNumber>
    </recommendedName>
    <alternativeName>
        <fullName evidence="10 12">Flavin transferase</fullName>
    </alternativeName>
</protein>
<evidence type="ECO:0000256" key="13">
    <source>
        <dbReference type="RuleBase" id="RU363002"/>
    </source>
</evidence>
<evidence type="ECO:0000256" key="2">
    <source>
        <dbReference type="ARBA" id="ARBA00008282"/>
    </source>
</evidence>
<evidence type="ECO:0000313" key="14">
    <source>
        <dbReference type="EMBL" id="MDM5146949.1"/>
    </source>
</evidence>
<evidence type="ECO:0000256" key="4">
    <source>
        <dbReference type="ARBA" id="ARBA00016337"/>
    </source>
</evidence>
<reference evidence="14" key="2">
    <citation type="journal article" date="2023" name="Microbiome">
        <title>Synthase-selected sorting approach identifies a beta-lactone synthase in a nudibranch symbiotic bacterium.</title>
        <authorList>
            <person name="Dzunkova M."/>
            <person name="La Clair J.J."/>
            <person name="Tyml T."/>
            <person name="Doud D."/>
            <person name="Schulz F."/>
            <person name="Piquer-Esteban S."/>
            <person name="Porcel Sanchis D."/>
            <person name="Osborn A."/>
            <person name="Robinson D."/>
            <person name="Louie K.B."/>
            <person name="Bowen B.P."/>
            <person name="Bowers R.M."/>
            <person name="Lee J."/>
            <person name="Arnau V."/>
            <person name="Diaz-Villanueva W."/>
            <person name="Stepanauskas R."/>
            <person name="Gosliner T."/>
            <person name="Date S.V."/>
            <person name="Northen T.R."/>
            <person name="Cheng J.F."/>
            <person name="Burkart M.D."/>
            <person name="Woyke T."/>
        </authorList>
    </citation>
    <scope>NUCLEOTIDE SEQUENCE</scope>
    <source>
        <strain evidence="14">Df01</strain>
    </source>
</reference>
<keyword evidence="7 12" id="KW-0479">Metal-binding</keyword>
<feature type="chain" id="PRO_5044958703" description="FAD:protein FMN transferase" evidence="13">
    <location>
        <begin position="25"/>
        <end position="334"/>
    </location>
</feature>
<proteinExistence type="inferred from homology"/>
<dbReference type="EMBL" id="JANQAO010000001">
    <property type="protein sequence ID" value="MDM5146949.1"/>
    <property type="molecule type" value="Genomic_DNA"/>
</dbReference>
<evidence type="ECO:0000256" key="9">
    <source>
        <dbReference type="ARBA" id="ARBA00022842"/>
    </source>
</evidence>
<keyword evidence="9 12" id="KW-0460">Magnesium</keyword>
<comment type="function">
    <text evidence="13">Flavin transferase that catalyzes the transfer of the FMN moiety of FAD and its covalent binding to the hydroxyl group of a threonine residue in a target flavoprotein.</text>
</comment>
<evidence type="ECO:0000256" key="7">
    <source>
        <dbReference type="ARBA" id="ARBA00022723"/>
    </source>
</evidence>
<dbReference type="Gene3D" id="3.10.520.10">
    <property type="entry name" value="ApbE-like domains"/>
    <property type="match status" value="1"/>
</dbReference>